<dbReference type="Gene3D" id="3.40.50.300">
    <property type="entry name" value="P-loop containing nucleotide triphosphate hydrolases"/>
    <property type="match status" value="1"/>
</dbReference>
<evidence type="ECO:0000256" key="7">
    <source>
        <dbReference type="ARBA" id="ARBA00023136"/>
    </source>
</evidence>
<dbReference type="GO" id="GO:0005886">
    <property type="term" value="C:plasma membrane"/>
    <property type="evidence" value="ECO:0007669"/>
    <property type="project" value="UniProtKB-SubCell"/>
</dbReference>
<feature type="binding site" evidence="10">
    <location>
        <begin position="357"/>
        <end position="361"/>
    </location>
    <ligand>
        <name>GTP</name>
        <dbReference type="ChEBI" id="CHEBI:37565"/>
    </ligand>
</feature>
<evidence type="ECO:0000259" key="12">
    <source>
        <dbReference type="PROSITE" id="PS00300"/>
    </source>
</evidence>
<dbReference type="AlphaFoldDB" id="A0A8J6YLV5"/>
<proteinExistence type="inferred from homology"/>
<dbReference type="SUPFAM" id="SSF52540">
    <property type="entry name" value="P-loop containing nucleoside triphosphate hydrolases"/>
    <property type="match status" value="1"/>
</dbReference>
<dbReference type="SMART" id="SM00962">
    <property type="entry name" value="SRP54"/>
    <property type="match status" value="1"/>
</dbReference>
<dbReference type="InterPro" id="IPR004390">
    <property type="entry name" value="SR_rcpt_FtsY"/>
</dbReference>
<feature type="region of interest" description="Disordered" evidence="11">
    <location>
        <begin position="128"/>
        <end position="160"/>
    </location>
</feature>
<dbReference type="InterPro" id="IPR003593">
    <property type="entry name" value="AAA+_ATPase"/>
</dbReference>
<dbReference type="InterPro" id="IPR042101">
    <property type="entry name" value="SRP54_N_sf"/>
</dbReference>
<dbReference type="PROSITE" id="PS00300">
    <property type="entry name" value="SRP54"/>
    <property type="match status" value="1"/>
</dbReference>
<evidence type="ECO:0000256" key="4">
    <source>
        <dbReference type="ARBA" id="ARBA00022741"/>
    </source>
</evidence>
<evidence type="ECO:0000256" key="6">
    <source>
        <dbReference type="ARBA" id="ARBA00023134"/>
    </source>
</evidence>
<dbReference type="HAMAP" id="MF_00920">
    <property type="entry name" value="FtsY"/>
    <property type="match status" value="1"/>
</dbReference>
<comment type="function">
    <text evidence="10">Involved in targeting and insertion of nascent membrane proteins into the cytoplasmic membrane. Acts as a receptor for the complex formed by the signal recognition particle (SRP) and the ribosome-nascent chain (RNC). Interaction with SRP-RNC leads to the transfer of the RNC complex to the Sec translocase for insertion into the membrane, the hydrolysis of GTP by both Ffh and FtsY, and the dissociation of the SRP-FtsY complex into the individual components.</text>
</comment>
<organism evidence="13 14">
    <name type="scientific">Phaeovibrio sulfidiphilus</name>
    <dbReference type="NCBI Taxonomy" id="1220600"/>
    <lineage>
        <taxon>Bacteria</taxon>
        <taxon>Pseudomonadati</taxon>
        <taxon>Pseudomonadota</taxon>
        <taxon>Alphaproteobacteria</taxon>
        <taxon>Rhodospirillales</taxon>
        <taxon>Rhodospirillaceae</taxon>
        <taxon>Phaeovibrio</taxon>
    </lineage>
</organism>
<dbReference type="GO" id="GO:0005047">
    <property type="term" value="F:signal recognition particle binding"/>
    <property type="evidence" value="ECO:0007669"/>
    <property type="project" value="TreeGrafter"/>
</dbReference>
<keyword evidence="6 10" id="KW-0342">GTP-binding</keyword>
<evidence type="ECO:0000256" key="11">
    <source>
        <dbReference type="SAM" id="MobiDB-lite"/>
    </source>
</evidence>
<gene>
    <name evidence="10 13" type="primary">ftsY</name>
    <name evidence="13" type="ORF">IHV25_05825</name>
</gene>
<reference evidence="13" key="1">
    <citation type="submission" date="2020-10" db="EMBL/GenBank/DDBJ databases">
        <title>Genome sequence of the unusual species of purple photosynthetic bacteria, Phaeovibrio sulfidiphilus DSM 23193, type strain.</title>
        <authorList>
            <person name="Kyndt J.A."/>
            <person name="Meyer T.E."/>
        </authorList>
    </citation>
    <scope>NUCLEOTIDE SEQUENCE</scope>
    <source>
        <strain evidence="13">DSM 23193</strain>
    </source>
</reference>
<evidence type="ECO:0000256" key="2">
    <source>
        <dbReference type="ARBA" id="ARBA00022475"/>
    </source>
</evidence>
<sequence>MNDTAQRQGFLSRLFGPRSFDPAPAAGAAAVIVPALLSGDPVDPATAGASAFAYSTERPKRWDSSRGLLGNILGPVAFQPPARIAAPAATAPLAGPAGTFELPPVLVPPSVGTAPAAPSLTVPAPAGPSVTPAAAPPAAGPAPAPLAPAAPPPAAQPEDTLAPAAEPVSFFVRLREGLGRTAGRLAGGINSLLTERKLDAETLEDLEDLLITGDLGTETASKLVEDLSRSRFGKEVSAREVREFFADGIARVLEPVARPLEINPSLRPHVILVVGVNGSGKTTTIGKIAHQLVQEGRSVMLAAGDTFRAAAVEQLKIWGERTNSPVVARDTGADAAGLAYEALEKARAEGVDVLLIDTAGRLHNKSELMEELKKVVRVLRKIDPVVPHTVLQVLDATVGQNAHQQVKIFSEMVDVNGLVMTKLDGTAKGGVVVSLAEKFGLPVHYVGVGEGAEDLRPFAAQDFARSLMDLERLH</sequence>
<dbReference type="NCBIfam" id="TIGR00064">
    <property type="entry name" value="ftsY"/>
    <property type="match status" value="1"/>
</dbReference>
<keyword evidence="4 10" id="KW-0547">Nucleotide-binding</keyword>
<evidence type="ECO:0000256" key="3">
    <source>
        <dbReference type="ARBA" id="ARBA00022490"/>
    </source>
</evidence>
<evidence type="ECO:0000256" key="5">
    <source>
        <dbReference type="ARBA" id="ARBA00022801"/>
    </source>
</evidence>
<evidence type="ECO:0000256" key="1">
    <source>
        <dbReference type="ARBA" id="ARBA00004515"/>
    </source>
</evidence>
<protein>
    <recommendedName>
        <fullName evidence="10">Signal recognition particle receptor FtsY</fullName>
        <shortName evidence="10">SRP receptor</shortName>
        <ecNumber evidence="10">3.6.5.4</ecNumber>
    </recommendedName>
</protein>
<dbReference type="GO" id="GO:0003924">
    <property type="term" value="F:GTPase activity"/>
    <property type="evidence" value="ECO:0007669"/>
    <property type="project" value="UniProtKB-UniRule"/>
</dbReference>
<evidence type="ECO:0000256" key="9">
    <source>
        <dbReference type="ARBA" id="ARBA00048027"/>
    </source>
</evidence>
<keyword evidence="3 10" id="KW-0963">Cytoplasm</keyword>
<evidence type="ECO:0000313" key="14">
    <source>
        <dbReference type="Proteomes" id="UP000631034"/>
    </source>
</evidence>
<dbReference type="RefSeq" id="WP_192534166.1">
    <property type="nucleotide sequence ID" value="NZ_JACZHT010000003.1"/>
</dbReference>
<dbReference type="CDD" id="cd17874">
    <property type="entry name" value="FtsY"/>
    <property type="match status" value="1"/>
</dbReference>
<evidence type="ECO:0000256" key="8">
    <source>
        <dbReference type="ARBA" id="ARBA00023170"/>
    </source>
</evidence>
<dbReference type="FunFam" id="3.40.50.300:FF:000053">
    <property type="entry name" value="Signal recognition particle receptor FtsY"/>
    <property type="match status" value="1"/>
</dbReference>
<dbReference type="GO" id="GO:0005737">
    <property type="term" value="C:cytoplasm"/>
    <property type="evidence" value="ECO:0007669"/>
    <property type="project" value="UniProtKB-SubCell"/>
</dbReference>
<feature type="binding site" evidence="10">
    <location>
        <begin position="275"/>
        <end position="282"/>
    </location>
    <ligand>
        <name>GTP</name>
        <dbReference type="ChEBI" id="CHEBI:37565"/>
    </ligand>
</feature>
<keyword evidence="2 10" id="KW-1003">Cell membrane</keyword>
<comment type="subunit">
    <text evidence="10">Part of the signal recognition particle protein translocation system, which is composed of SRP and FtsY. SRP is a ribonucleoprotein composed of Ffh and a 4.5S RNA molecule.</text>
</comment>
<dbReference type="GO" id="GO:0005525">
    <property type="term" value="F:GTP binding"/>
    <property type="evidence" value="ECO:0007669"/>
    <property type="project" value="UniProtKB-UniRule"/>
</dbReference>
<dbReference type="GO" id="GO:0006614">
    <property type="term" value="P:SRP-dependent cotranslational protein targeting to membrane"/>
    <property type="evidence" value="ECO:0007669"/>
    <property type="project" value="InterPro"/>
</dbReference>
<dbReference type="Proteomes" id="UP000631034">
    <property type="component" value="Unassembled WGS sequence"/>
</dbReference>
<comment type="subcellular location">
    <subcellularLocation>
        <location evidence="1">Cell inner membrane</location>
        <topology evidence="1">Peripheral membrane protein</topology>
        <orientation evidence="1">Cytoplasmic side</orientation>
    </subcellularLocation>
    <subcellularLocation>
        <location evidence="10">Cell membrane</location>
        <topology evidence="10">Peripheral membrane protein</topology>
        <orientation evidence="10">Cytoplasmic side</orientation>
    </subcellularLocation>
    <subcellularLocation>
        <location evidence="10">Cytoplasm</location>
    </subcellularLocation>
</comment>
<dbReference type="InterPro" id="IPR000897">
    <property type="entry name" value="SRP54_GTPase_dom"/>
</dbReference>
<dbReference type="SMART" id="SM00963">
    <property type="entry name" value="SRP54_N"/>
    <property type="match status" value="1"/>
</dbReference>
<keyword evidence="14" id="KW-1185">Reference proteome</keyword>
<accession>A0A8J6YLV5</accession>
<feature type="binding site" evidence="10">
    <location>
        <begin position="421"/>
        <end position="424"/>
    </location>
    <ligand>
        <name>GTP</name>
        <dbReference type="ChEBI" id="CHEBI:37565"/>
    </ligand>
</feature>
<comment type="similarity">
    <text evidence="10">Belongs to the GTP-binding SRP family. FtsY subfamily.</text>
</comment>
<evidence type="ECO:0000313" key="13">
    <source>
        <dbReference type="EMBL" id="MBE1237165.1"/>
    </source>
</evidence>
<keyword evidence="8 10" id="KW-0675">Receptor</keyword>
<dbReference type="InterPro" id="IPR013822">
    <property type="entry name" value="Signal_recog_particl_SRP54_hlx"/>
</dbReference>
<dbReference type="InterPro" id="IPR027417">
    <property type="entry name" value="P-loop_NTPase"/>
</dbReference>
<comment type="caution">
    <text evidence="13">The sequence shown here is derived from an EMBL/GenBank/DDBJ whole genome shotgun (WGS) entry which is preliminary data.</text>
</comment>
<feature type="compositionally biased region" description="Pro residues" evidence="11">
    <location>
        <begin position="134"/>
        <end position="155"/>
    </location>
</feature>
<dbReference type="SUPFAM" id="SSF47364">
    <property type="entry name" value="Domain of the SRP/SRP receptor G-proteins"/>
    <property type="match status" value="1"/>
</dbReference>
<dbReference type="SMART" id="SM00382">
    <property type="entry name" value="AAA"/>
    <property type="match status" value="1"/>
</dbReference>
<name>A0A8J6YLV5_9PROT</name>
<evidence type="ECO:0000256" key="10">
    <source>
        <dbReference type="HAMAP-Rule" id="MF_00920"/>
    </source>
</evidence>
<dbReference type="Pfam" id="PF02881">
    <property type="entry name" value="SRP54_N"/>
    <property type="match status" value="1"/>
</dbReference>
<dbReference type="EMBL" id="JACZHT010000003">
    <property type="protein sequence ID" value="MBE1237165.1"/>
    <property type="molecule type" value="Genomic_DNA"/>
</dbReference>
<comment type="catalytic activity">
    <reaction evidence="9 10">
        <text>GTP + H2O = GDP + phosphate + H(+)</text>
        <dbReference type="Rhea" id="RHEA:19669"/>
        <dbReference type="ChEBI" id="CHEBI:15377"/>
        <dbReference type="ChEBI" id="CHEBI:15378"/>
        <dbReference type="ChEBI" id="CHEBI:37565"/>
        <dbReference type="ChEBI" id="CHEBI:43474"/>
        <dbReference type="ChEBI" id="CHEBI:58189"/>
        <dbReference type="EC" id="3.6.5.4"/>
    </reaction>
</comment>
<dbReference type="PANTHER" id="PTHR43134:SF1">
    <property type="entry name" value="SIGNAL RECOGNITION PARTICLE RECEPTOR SUBUNIT ALPHA"/>
    <property type="match status" value="1"/>
</dbReference>
<dbReference type="Gene3D" id="1.20.120.140">
    <property type="entry name" value="Signal recognition particle SRP54, nucleotide-binding domain"/>
    <property type="match status" value="1"/>
</dbReference>
<dbReference type="InterPro" id="IPR036225">
    <property type="entry name" value="SRP/SRP_N"/>
</dbReference>
<keyword evidence="5 10" id="KW-0378">Hydrolase</keyword>
<dbReference type="EC" id="3.6.5.4" evidence="10"/>
<keyword evidence="7 10" id="KW-0472">Membrane</keyword>
<feature type="domain" description="SRP54-type proteins GTP-binding" evidence="12">
    <location>
        <begin position="442"/>
        <end position="455"/>
    </location>
</feature>
<dbReference type="PANTHER" id="PTHR43134">
    <property type="entry name" value="SIGNAL RECOGNITION PARTICLE RECEPTOR SUBUNIT ALPHA"/>
    <property type="match status" value="1"/>
</dbReference>
<dbReference type="Pfam" id="PF00448">
    <property type="entry name" value="SRP54"/>
    <property type="match status" value="1"/>
</dbReference>